<dbReference type="SUPFAM" id="SSF46689">
    <property type="entry name" value="Homeodomain-like"/>
    <property type="match status" value="1"/>
</dbReference>
<evidence type="ECO:0000313" key="3">
    <source>
        <dbReference type="Proteomes" id="UP000664360"/>
    </source>
</evidence>
<dbReference type="PROSITE" id="PS50943">
    <property type="entry name" value="HTH_CROC1"/>
    <property type="match status" value="1"/>
</dbReference>
<accession>A0ABZ2SWB3</accession>
<proteinExistence type="predicted"/>
<feature type="domain" description="HTH cro/C1-type" evidence="1">
    <location>
        <begin position="18"/>
        <end position="40"/>
    </location>
</feature>
<reference evidence="2 3" key="1">
    <citation type="submission" date="2024-03" db="EMBL/GenBank/DDBJ databases">
        <title>The Genome Sequence of Enterococcus sp. DIV1094.</title>
        <authorList>
            <consortium name="The Broad Institute Genomics Platform"/>
            <consortium name="The Broad Institute Microbial Omics Core"/>
            <consortium name="The Broad Institute Genomic Center for Infectious Diseases"/>
            <person name="Earl A."/>
            <person name="Manson A."/>
            <person name="Gilmore M."/>
            <person name="Schwartman J."/>
            <person name="Shea T."/>
            <person name="Abouelleil A."/>
            <person name="Cao P."/>
            <person name="Chapman S."/>
            <person name="Cusick C."/>
            <person name="Young S."/>
            <person name="Neafsey D."/>
            <person name="Nusbaum C."/>
            <person name="Birren B."/>
        </authorList>
    </citation>
    <scope>NUCLEOTIDE SEQUENCE [LARGE SCALE GENOMIC DNA]</scope>
    <source>
        <strain evidence="2 3">DIV1094</strain>
    </source>
</reference>
<dbReference type="InterPro" id="IPR009057">
    <property type="entry name" value="Homeodomain-like_sf"/>
</dbReference>
<evidence type="ECO:0000313" key="2">
    <source>
        <dbReference type="EMBL" id="WYJ78726.1"/>
    </source>
</evidence>
<sequence length="73" mass="8504">MNKSEERNLIKVATLYYKEGLTQVEISKKMGVSRSLISKWLVAARNQGFIEFFFNSEEVYSVNLENQLEKNLV</sequence>
<dbReference type="RefSeq" id="WP_242543331.1">
    <property type="nucleotide sequence ID" value="NZ_CP147250.1"/>
</dbReference>
<dbReference type="InterPro" id="IPR001387">
    <property type="entry name" value="Cro/C1-type_HTH"/>
</dbReference>
<organism evidence="2 3">
    <name type="scientific">Candidatus Enterococcus mangumiae</name>
    <dbReference type="NCBI Taxonomy" id="2230878"/>
    <lineage>
        <taxon>Bacteria</taxon>
        <taxon>Bacillati</taxon>
        <taxon>Bacillota</taxon>
        <taxon>Bacilli</taxon>
        <taxon>Lactobacillales</taxon>
        <taxon>Enterococcaceae</taxon>
        <taxon>Enterococcus</taxon>
    </lineage>
</organism>
<keyword evidence="3" id="KW-1185">Reference proteome</keyword>
<name>A0ABZ2SWB3_9ENTE</name>
<dbReference type="InterPro" id="IPR051054">
    <property type="entry name" value="SorC_transcr_regulators"/>
</dbReference>
<dbReference type="PANTHER" id="PTHR34294">
    <property type="entry name" value="TRANSCRIPTIONAL REGULATOR-RELATED"/>
    <property type="match status" value="1"/>
</dbReference>
<dbReference type="Pfam" id="PF13518">
    <property type="entry name" value="HTH_28"/>
    <property type="match status" value="1"/>
</dbReference>
<protein>
    <recommendedName>
        <fullName evidence="1">HTH cro/C1-type domain-containing protein</fullName>
    </recommendedName>
</protein>
<dbReference type="Proteomes" id="UP000664360">
    <property type="component" value="Chromosome"/>
</dbReference>
<dbReference type="EMBL" id="CP147250">
    <property type="protein sequence ID" value="WYJ78726.1"/>
    <property type="molecule type" value="Genomic_DNA"/>
</dbReference>
<dbReference type="InterPro" id="IPR055247">
    <property type="entry name" value="InsJ-like_HTH"/>
</dbReference>
<dbReference type="Gene3D" id="1.10.10.60">
    <property type="entry name" value="Homeodomain-like"/>
    <property type="match status" value="1"/>
</dbReference>
<dbReference type="PANTHER" id="PTHR34294:SF12">
    <property type="entry name" value="SUGAR-BINDING TRANSCRIPTIONAL REGULATOR"/>
    <property type="match status" value="1"/>
</dbReference>
<evidence type="ECO:0000259" key="1">
    <source>
        <dbReference type="PROSITE" id="PS50943"/>
    </source>
</evidence>
<gene>
    <name evidence="2" type="ORF">DOK79_000232</name>
</gene>